<evidence type="ECO:0000313" key="1">
    <source>
        <dbReference type="EMBL" id="VAV84791.1"/>
    </source>
</evidence>
<gene>
    <name evidence="1" type="ORF">MNBD_BACTEROID02-477</name>
</gene>
<evidence type="ECO:0008006" key="2">
    <source>
        <dbReference type="Google" id="ProtNLM"/>
    </source>
</evidence>
<dbReference type="EMBL" id="UOEB01000179">
    <property type="protein sequence ID" value="VAV84791.1"/>
    <property type="molecule type" value="Genomic_DNA"/>
</dbReference>
<protein>
    <recommendedName>
        <fullName evidence="2">Sensor of ECF-type sigma factor</fullName>
    </recommendedName>
</protein>
<sequence>MKRLIIPILTLFICFNAYSQRDGKMQERIKAQKVAFITERLDLSSKEAQKFWPIYNAFEDKVTKMRRNDLREVRQAMQKRNLSDSEAQQVLDQFMNVEEQLFEAKKQLVKDLRNVIPPQKIIQLKAAEDAFNKKLMKMLQQRREKMQNMRNNRKN</sequence>
<proteinExistence type="predicted"/>
<reference evidence="1" key="1">
    <citation type="submission" date="2018-06" db="EMBL/GenBank/DDBJ databases">
        <authorList>
            <person name="Zhirakovskaya E."/>
        </authorList>
    </citation>
    <scope>NUCLEOTIDE SEQUENCE</scope>
</reference>
<organism evidence="1">
    <name type="scientific">hydrothermal vent metagenome</name>
    <dbReference type="NCBI Taxonomy" id="652676"/>
    <lineage>
        <taxon>unclassified sequences</taxon>
        <taxon>metagenomes</taxon>
        <taxon>ecological metagenomes</taxon>
    </lineage>
</organism>
<dbReference type="AlphaFoldDB" id="A0A3B0QXH7"/>
<name>A0A3B0QXH7_9ZZZZ</name>
<accession>A0A3B0QXH7</accession>